<comment type="caution">
    <text evidence="1">The sequence shown here is derived from an EMBL/GenBank/DDBJ whole genome shotgun (WGS) entry which is preliminary data.</text>
</comment>
<proteinExistence type="predicted"/>
<accession>A0A0V1CSY6</accession>
<sequence>MFSCTVPALNPCRFPNDLQPIFFVLLESVTSSPDDGGTPSTIAGSNSRNFFVSRIIDIWIQWP</sequence>
<organism evidence="1 2">
    <name type="scientific">Trichinella britovi</name>
    <name type="common">Parasitic roundworm</name>
    <dbReference type="NCBI Taxonomy" id="45882"/>
    <lineage>
        <taxon>Eukaryota</taxon>
        <taxon>Metazoa</taxon>
        <taxon>Ecdysozoa</taxon>
        <taxon>Nematoda</taxon>
        <taxon>Enoplea</taxon>
        <taxon>Dorylaimia</taxon>
        <taxon>Trichinellida</taxon>
        <taxon>Trichinellidae</taxon>
        <taxon>Trichinella</taxon>
    </lineage>
</organism>
<dbReference type="OrthoDB" id="5928739at2759"/>
<protein>
    <submittedName>
        <fullName evidence="1">Uncharacterized protein</fullName>
    </submittedName>
</protein>
<name>A0A0V1CSY6_TRIBR</name>
<evidence type="ECO:0000313" key="2">
    <source>
        <dbReference type="Proteomes" id="UP000054653"/>
    </source>
</evidence>
<dbReference type="AlphaFoldDB" id="A0A0V1CSY6"/>
<reference evidence="1 2" key="1">
    <citation type="submission" date="2015-01" db="EMBL/GenBank/DDBJ databases">
        <title>Evolution of Trichinella species and genotypes.</title>
        <authorList>
            <person name="Korhonen P.K."/>
            <person name="Edoardo P."/>
            <person name="Giuseppe L.R."/>
            <person name="Gasser R.B."/>
        </authorList>
    </citation>
    <scope>NUCLEOTIDE SEQUENCE [LARGE SCALE GENOMIC DNA]</scope>
    <source>
        <strain evidence="1">ISS120</strain>
    </source>
</reference>
<evidence type="ECO:0000313" key="1">
    <source>
        <dbReference type="EMBL" id="KRY52226.1"/>
    </source>
</evidence>
<dbReference type="EMBL" id="JYDI01000109">
    <property type="protein sequence ID" value="KRY52226.1"/>
    <property type="molecule type" value="Genomic_DNA"/>
</dbReference>
<dbReference type="Proteomes" id="UP000054653">
    <property type="component" value="Unassembled WGS sequence"/>
</dbReference>
<keyword evidence="2" id="KW-1185">Reference proteome</keyword>
<gene>
    <name evidence="1" type="ORF">T03_96</name>
</gene>